<dbReference type="PANTHER" id="PTHR44051">
    <property type="entry name" value="GLUTATHIONE S-TRANSFERASE-RELATED"/>
    <property type="match status" value="1"/>
</dbReference>
<evidence type="ECO:0000313" key="6">
    <source>
        <dbReference type="Proteomes" id="UP001197093"/>
    </source>
</evidence>
<dbReference type="Gene3D" id="1.20.1050.10">
    <property type="match status" value="1"/>
</dbReference>
<evidence type="ECO:0000259" key="3">
    <source>
        <dbReference type="PROSITE" id="PS50404"/>
    </source>
</evidence>
<sequence length="273" mass="30498">MAAEEAKVKLHWLNGSRAQSILFLLEELDISYDLEIYHRLKSMLAPPELKKIHPLGKSPVVTITAPGVAEPVVLAETAFIVQYLCDHFPKGKDLVPQRWKDGQEGKVGGETEEWMRYEYLMNYIEGSFMFTMVLNFVLSGLKGSSVPFFVRPITTLIANQVIGMMVFPNMKRHFGMMEKYLETSPGNGNYMCGPKLTGADIMLSYPLIAGKGGAFDSIGTWEKGSFKETFPKLHAYIERLAEEPGWKKSVEKIKEIEGGFSLLPTPGAPSARI</sequence>
<dbReference type="PROSITE" id="PS50404">
    <property type="entry name" value="GST_NTER"/>
    <property type="match status" value="1"/>
</dbReference>
<dbReference type="InterPro" id="IPR036249">
    <property type="entry name" value="Thioredoxin-like_sf"/>
</dbReference>
<keyword evidence="6" id="KW-1185">Reference proteome</keyword>
<feature type="transmembrane region" description="Helical" evidence="2">
    <location>
        <begin position="123"/>
        <end position="142"/>
    </location>
</feature>
<dbReference type="Gene3D" id="3.40.30.10">
    <property type="entry name" value="Glutaredoxin"/>
    <property type="match status" value="1"/>
</dbReference>
<comment type="similarity">
    <text evidence="1">Belongs to the GST superfamily.</text>
</comment>
<dbReference type="InterPro" id="IPR004046">
    <property type="entry name" value="GST_C"/>
</dbReference>
<dbReference type="InterPro" id="IPR036282">
    <property type="entry name" value="Glutathione-S-Trfase_C_sf"/>
</dbReference>
<gene>
    <name evidence="5" type="ORF">NEMBOFW57_000617</name>
</gene>
<comment type="caution">
    <text evidence="5">The sequence shown here is derived from an EMBL/GenBank/DDBJ whole genome shotgun (WGS) entry which is preliminary data.</text>
</comment>
<dbReference type="SUPFAM" id="SSF47616">
    <property type="entry name" value="GST C-terminal domain-like"/>
    <property type="match status" value="1"/>
</dbReference>
<evidence type="ECO:0000256" key="2">
    <source>
        <dbReference type="SAM" id="Phobius"/>
    </source>
</evidence>
<name>A0AAD4HX88_9PEZI</name>
<dbReference type="InterPro" id="IPR010987">
    <property type="entry name" value="Glutathione-S-Trfase_C-like"/>
</dbReference>
<evidence type="ECO:0008006" key="7">
    <source>
        <dbReference type="Google" id="ProtNLM"/>
    </source>
</evidence>
<evidence type="ECO:0000313" key="5">
    <source>
        <dbReference type="EMBL" id="KAG7290614.1"/>
    </source>
</evidence>
<feature type="transmembrane region" description="Helical" evidence="2">
    <location>
        <begin position="148"/>
        <end position="167"/>
    </location>
</feature>
<proteinExistence type="inferred from homology"/>
<dbReference type="Pfam" id="PF14497">
    <property type="entry name" value="GST_C_3"/>
    <property type="match status" value="1"/>
</dbReference>
<dbReference type="PANTHER" id="PTHR44051:SF9">
    <property type="entry name" value="GLUTATHIONE S-TRANSFERASE 1"/>
    <property type="match status" value="1"/>
</dbReference>
<organism evidence="5 6">
    <name type="scientific">Staphylotrichum longicolle</name>
    <dbReference type="NCBI Taxonomy" id="669026"/>
    <lineage>
        <taxon>Eukaryota</taxon>
        <taxon>Fungi</taxon>
        <taxon>Dikarya</taxon>
        <taxon>Ascomycota</taxon>
        <taxon>Pezizomycotina</taxon>
        <taxon>Sordariomycetes</taxon>
        <taxon>Sordariomycetidae</taxon>
        <taxon>Sordariales</taxon>
        <taxon>Chaetomiaceae</taxon>
        <taxon>Staphylotrichum</taxon>
    </lineage>
</organism>
<dbReference type="Proteomes" id="UP001197093">
    <property type="component" value="Unassembled WGS sequence"/>
</dbReference>
<evidence type="ECO:0000256" key="1">
    <source>
        <dbReference type="ARBA" id="ARBA00007409"/>
    </source>
</evidence>
<dbReference type="CDD" id="cd03046">
    <property type="entry name" value="GST_N_GTT1_like"/>
    <property type="match status" value="1"/>
</dbReference>
<dbReference type="Pfam" id="PF13409">
    <property type="entry name" value="GST_N_2"/>
    <property type="match status" value="1"/>
</dbReference>
<feature type="domain" description="GST C-terminal" evidence="4">
    <location>
        <begin position="110"/>
        <end position="260"/>
    </location>
</feature>
<feature type="domain" description="GST N-terminal" evidence="3">
    <location>
        <begin position="5"/>
        <end position="92"/>
    </location>
</feature>
<evidence type="ECO:0000259" key="4">
    <source>
        <dbReference type="PROSITE" id="PS50405"/>
    </source>
</evidence>
<dbReference type="SFLD" id="SFLDS00019">
    <property type="entry name" value="Glutathione_Transferase_(cytos"/>
    <property type="match status" value="1"/>
</dbReference>
<dbReference type="EMBL" id="JAHCVI010000001">
    <property type="protein sequence ID" value="KAG7290614.1"/>
    <property type="molecule type" value="Genomic_DNA"/>
</dbReference>
<keyword evidence="2" id="KW-1133">Transmembrane helix</keyword>
<protein>
    <recommendedName>
        <fullName evidence="7">Glutathione transferase</fullName>
    </recommendedName>
</protein>
<keyword evidence="2" id="KW-0472">Membrane</keyword>
<dbReference type="InterPro" id="IPR040079">
    <property type="entry name" value="Glutathione_S-Trfase"/>
</dbReference>
<accession>A0AAD4HX88</accession>
<dbReference type="SUPFAM" id="SSF52833">
    <property type="entry name" value="Thioredoxin-like"/>
    <property type="match status" value="1"/>
</dbReference>
<reference evidence="5" key="1">
    <citation type="submission" date="2023-02" db="EMBL/GenBank/DDBJ databases">
        <authorList>
            <person name="Palmer J.M."/>
        </authorList>
    </citation>
    <scope>NUCLEOTIDE SEQUENCE</scope>
    <source>
        <strain evidence="5">FW57</strain>
    </source>
</reference>
<dbReference type="InterPro" id="IPR004045">
    <property type="entry name" value="Glutathione_S-Trfase_N"/>
</dbReference>
<keyword evidence="2" id="KW-0812">Transmembrane</keyword>
<dbReference type="AlphaFoldDB" id="A0AAD4HX88"/>
<dbReference type="PROSITE" id="PS50405">
    <property type="entry name" value="GST_CTER"/>
    <property type="match status" value="1"/>
</dbReference>